<evidence type="ECO:0000313" key="5">
    <source>
        <dbReference type="Proteomes" id="UP000308978"/>
    </source>
</evidence>
<dbReference type="Gene3D" id="2.60.40.10">
    <property type="entry name" value="Immunoglobulins"/>
    <property type="match status" value="1"/>
</dbReference>
<dbReference type="InterPro" id="IPR005046">
    <property type="entry name" value="DUF285"/>
</dbReference>
<dbReference type="GO" id="GO:0005975">
    <property type="term" value="P:carbohydrate metabolic process"/>
    <property type="evidence" value="ECO:0007669"/>
    <property type="project" value="UniProtKB-ARBA"/>
</dbReference>
<organism evidence="4 5">
    <name type="scientific">Adlercreutzia caecimuris</name>
    <dbReference type="NCBI Taxonomy" id="671266"/>
    <lineage>
        <taxon>Bacteria</taxon>
        <taxon>Bacillati</taxon>
        <taxon>Actinomycetota</taxon>
        <taxon>Coriobacteriia</taxon>
        <taxon>Eggerthellales</taxon>
        <taxon>Eggerthellaceae</taxon>
        <taxon>Adlercreutzia</taxon>
    </lineage>
</organism>
<dbReference type="CDD" id="cd00063">
    <property type="entry name" value="FN3"/>
    <property type="match status" value="1"/>
</dbReference>
<dbReference type="Proteomes" id="UP000308978">
    <property type="component" value="Unassembled WGS sequence"/>
</dbReference>
<dbReference type="GO" id="GO:0016798">
    <property type="term" value="F:hydrolase activity, acting on glycosyl bonds"/>
    <property type="evidence" value="ECO:0007669"/>
    <property type="project" value="UniProtKB-KW"/>
</dbReference>
<evidence type="ECO:0000313" key="4">
    <source>
        <dbReference type="EMBL" id="THG37717.1"/>
    </source>
</evidence>
<feature type="domain" description="Fibronectin type-III" evidence="3">
    <location>
        <begin position="330"/>
        <end position="425"/>
    </location>
</feature>
<dbReference type="InterPro" id="IPR003961">
    <property type="entry name" value="FN3_dom"/>
</dbReference>
<evidence type="ECO:0000259" key="3">
    <source>
        <dbReference type="PROSITE" id="PS50853"/>
    </source>
</evidence>
<reference evidence="4 5" key="1">
    <citation type="submission" date="2019-04" db="EMBL/GenBank/DDBJ databases">
        <title>Microbes associate with the intestines of laboratory mice.</title>
        <authorList>
            <person name="Navarre W."/>
            <person name="Wong E."/>
            <person name="Huang K.C."/>
            <person name="Tropini C."/>
            <person name="Ng K."/>
            <person name="Yu B."/>
        </authorList>
    </citation>
    <scope>NUCLEOTIDE SEQUENCE [LARGE SCALE GENOMIC DNA]</scope>
    <source>
        <strain evidence="4 5">NM80_B27</strain>
    </source>
</reference>
<feature type="chain" id="PRO_5020414798" evidence="2">
    <location>
        <begin position="39"/>
        <end position="425"/>
    </location>
</feature>
<feature type="signal peptide" evidence="2">
    <location>
        <begin position="1"/>
        <end position="38"/>
    </location>
</feature>
<accession>A0A4V3WUZ4</accession>
<dbReference type="AlphaFoldDB" id="A0A4V3WUZ4"/>
<dbReference type="EMBL" id="SSTJ01000004">
    <property type="protein sequence ID" value="THG37717.1"/>
    <property type="molecule type" value="Genomic_DNA"/>
</dbReference>
<dbReference type="Pfam" id="PF03382">
    <property type="entry name" value="DUF285"/>
    <property type="match status" value="1"/>
</dbReference>
<dbReference type="Pfam" id="PF00041">
    <property type="entry name" value="fn3"/>
    <property type="match status" value="1"/>
</dbReference>
<protein>
    <submittedName>
        <fullName evidence="4">BspA family leucine-rich repeat surface protein</fullName>
    </submittedName>
</protein>
<dbReference type="InterPro" id="IPR013783">
    <property type="entry name" value="Ig-like_fold"/>
</dbReference>
<dbReference type="PROSITE" id="PS50853">
    <property type="entry name" value="FN3"/>
    <property type="match status" value="1"/>
</dbReference>
<dbReference type="NCBIfam" id="TIGR02167">
    <property type="entry name" value="Liste_lipo_26"/>
    <property type="match status" value="3"/>
</dbReference>
<dbReference type="InterPro" id="IPR032675">
    <property type="entry name" value="LRR_dom_sf"/>
</dbReference>
<proteinExistence type="predicted"/>
<keyword evidence="1" id="KW-0326">Glycosidase</keyword>
<sequence>MSQMNAKPAPLRMAAVMLAALLALCAAAVAATPGEAHAAQEPAYAMLYSDNTLVFQRGDTPDASHGELEEKIANVEKASVTATNEPYFGLWGWGTREVKKVIFKDRIRPASLQYWLAGMHNLKSIENIGNLDTSRATSMKGMFEWCEQLKSVDLSSFDTRRVTNMSNMFAGCSELRKADLSSFDTSKVTDMFGMFFECSKLSSVNVTSFDTSKVKNFNSMFCSTEKLKTINLSSFTVKKGAKVGLFETNYHWTPWNKTITVSTGFKGALELSRELNEGKLNGLNYVFSTKKARSTNKKVLTVTKLGVASVKGVGTAKLKGPRATYTVKVVPAQATSKKPAATKKGFTAKWKKQSGIDGYKVQWSTDKNFKKAVKSKTVKGAKRTSLKVGKLAAEKTYYVRVCAYKKVSGKTYCSAWSKTRAVKTK</sequence>
<dbReference type="InterPro" id="IPR036116">
    <property type="entry name" value="FN3_sf"/>
</dbReference>
<dbReference type="Gene3D" id="3.80.10.10">
    <property type="entry name" value="Ribonuclease Inhibitor"/>
    <property type="match status" value="1"/>
</dbReference>
<evidence type="ECO:0000256" key="1">
    <source>
        <dbReference type="ARBA" id="ARBA00023295"/>
    </source>
</evidence>
<comment type="caution">
    <text evidence="4">The sequence shown here is derived from an EMBL/GenBank/DDBJ whole genome shotgun (WGS) entry which is preliminary data.</text>
</comment>
<gene>
    <name evidence="4" type="ORF">E5986_04985</name>
</gene>
<dbReference type="SUPFAM" id="SSF49265">
    <property type="entry name" value="Fibronectin type III"/>
    <property type="match status" value="1"/>
</dbReference>
<evidence type="ECO:0000256" key="2">
    <source>
        <dbReference type="SAM" id="SignalP"/>
    </source>
</evidence>
<keyword evidence="1" id="KW-0378">Hydrolase</keyword>
<dbReference type="InterPro" id="IPR011889">
    <property type="entry name" value="Liste_lipo_26"/>
</dbReference>
<dbReference type="SUPFAM" id="SSF52047">
    <property type="entry name" value="RNI-like"/>
    <property type="match status" value="1"/>
</dbReference>
<name>A0A4V3WUZ4_9ACTN</name>
<keyword evidence="2" id="KW-0732">Signal</keyword>